<dbReference type="GO" id="GO:0005524">
    <property type="term" value="F:ATP binding"/>
    <property type="evidence" value="ECO:0007669"/>
    <property type="project" value="UniProtKB-KW"/>
</dbReference>
<keyword evidence="23" id="KW-0788">Thiol protease</keyword>
<evidence type="ECO:0000256" key="27">
    <source>
        <dbReference type="ARBA" id="ARBA00023280"/>
    </source>
</evidence>
<dbReference type="InterPro" id="IPR001592">
    <property type="entry name" value="Poty_coat"/>
</dbReference>
<accession>A0A096XIR1</accession>
<evidence type="ECO:0000256" key="4">
    <source>
        <dbReference type="ARBA" id="ARBA00004328"/>
    </source>
</evidence>
<evidence type="ECO:0000256" key="1">
    <source>
        <dbReference type="ARBA" id="ARBA00000785"/>
    </source>
</evidence>
<evidence type="ECO:0000259" key="39">
    <source>
        <dbReference type="PROSITE" id="PS51436"/>
    </source>
</evidence>
<comment type="function">
    <text evidence="29">Has helicase activity. It may be involved in replication.</text>
</comment>
<dbReference type="GO" id="GO:0042025">
    <property type="term" value="C:host cell nucleus"/>
    <property type="evidence" value="ECO:0007669"/>
    <property type="project" value="UniProtKB-SubCell"/>
</dbReference>
<dbReference type="GO" id="GO:0019029">
    <property type="term" value="C:helical viral capsid"/>
    <property type="evidence" value="ECO:0007669"/>
    <property type="project" value="UniProtKB-KW"/>
</dbReference>
<dbReference type="GO" id="GO:0005198">
    <property type="term" value="F:structural molecule activity"/>
    <property type="evidence" value="ECO:0007669"/>
    <property type="project" value="InterPro"/>
</dbReference>
<evidence type="ECO:0000256" key="23">
    <source>
        <dbReference type="ARBA" id="ARBA00022807"/>
    </source>
</evidence>
<keyword evidence="19" id="KW-0548">Nucleotidyltransferase</keyword>
<evidence type="ECO:0000313" key="42">
    <source>
        <dbReference type="EMBL" id="AHU88030.1"/>
    </source>
</evidence>
<evidence type="ECO:0000256" key="24">
    <source>
        <dbReference type="ARBA" id="ARBA00022840"/>
    </source>
</evidence>
<evidence type="ECO:0000256" key="2">
    <source>
        <dbReference type="ARBA" id="ARBA00001848"/>
    </source>
</evidence>
<keyword evidence="8" id="KW-0696">RNA-directed RNA polymerase</keyword>
<keyword evidence="13" id="KW-0167">Capsid protein</keyword>
<dbReference type="SUPFAM" id="SSF52540">
    <property type="entry name" value="P-loop containing nucleoside triphosphate hydrolases"/>
    <property type="match status" value="2"/>
</dbReference>
<dbReference type="GO" id="GO:0006508">
    <property type="term" value="P:proteolysis"/>
    <property type="evidence" value="ECO:0007669"/>
    <property type="project" value="UniProtKB-KW"/>
</dbReference>
<dbReference type="InterPro" id="IPR027417">
    <property type="entry name" value="P-loop_NTPase"/>
</dbReference>
<evidence type="ECO:0000256" key="6">
    <source>
        <dbReference type="ARBA" id="ARBA00020107"/>
    </source>
</evidence>
<comment type="similarity">
    <text evidence="5 33">Belongs to the potyviridae genome polyprotein family.</text>
</comment>
<keyword evidence="27" id="KW-0899">Viral immunoevasion</keyword>
<dbReference type="Gene3D" id="3.40.50.300">
    <property type="entry name" value="P-loop containing nucleotide triphosphate hydrolases"/>
    <property type="match status" value="2"/>
</dbReference>
<keyword evidence="15" id="KW-0945">Host-virus interaction</keyword>
<dbReference type="GO" id="GO:0039694">
    <property type="term" value="P:viral RNA genome replication"/>
    <property type="evidence" value="ECO:0007669"/>
    <property type="project" value="InterPro"/>
</dbReference>
<keyword evidence="21" id="KW-0378">Hydrolase</keyword>
<dbReference type="InterPro" id="IPR001456">
    <property type="entry name" value="HC-pro"/>
</dbReference>
<evidence type="ECO:0000256" key="34">
    <source>
        <dbReference type="SAM" id="MobiDB-lite"/>
    </source>
</evidence>
<dbReference type="InterPro" id="IPR043504">
    <property type="entry name" value="Peptidase_S1_PA_chymotrypsin"/>
</dbReference>
<name>A0A096XIR1_9POTV</name>
<evidence type="ECO:0000256" key="9">
    <source>
        <dbReference type="ARBA" id="ARBA00022488"/>
    </source>
</evidence>
<feature type="region of interest" description="Disordered" evidence="34">
    <location>
        <begin position="120"/>
        <end position="157"/>
    </location>
</feature>
<dbReference type="GO" id="GO:0004386">
    <property type="term" value="F:helicase activity"/>
    <property type="evidence" value="ECO:0007669"/>
    <property type="project" value="UniProtKB-KW"/>
</dbReference>
<keyword evidence="24" id="KW-0067">ATP-binding</keyword>
<dbReference type="InterPro" id="IPR009003">
    <property type="entry name" value="Peptidase_S1_PA"/>
</dbReference>
<evidence type="ECO:0000256" key="31">
    <source>
        <dbReference type="ARBA" id="ARBA00045403"/>
    </source>
</evidence>
<evidence type="ECO:0000256" key="32">
    <source>
        <dbReference type="PROSITE-ProRule" id="PRU01080"/>
    </source>
</evidence>
<dbReference type="Pfam" id="PF00680">
    <property type="entry name" value="RdRP_1"/>
    <property type="match status" value="1"/>
</dbReference>
<comment type="subcellular location">
    <subcellularLocation>
        <location evidence="30">Host cytoplasmic vesicle</location>
    </subcellularLocation>
    <subcellularLocation>
        <location evidence="3">Host nucleus</location>
    </subcellularLocation>
    <subcellularLocation>
        <location evidence="4">Virion</location>
    </subcellularLocation>
</comment>
<dbReference type="InterPro" id="IPR043128">
    <property type="entry name" value="Rev_trsase/Diguanyl_cyclase"/>
</dbReference>
<dbReference type="InterPro" id="IPR014001">
    <property type="entry name" value="Helicase_ATP-bd"/>
</dbReference>
<dbReference type="GO" id="GO:0044161">
    <property type="term" value="C:host cell cytoplasmic vesicle"/>
    <property type="evidence" value="ECO:0007669"/>
    <property type="project" value="UniProtKB-SubCell"/>
</dbReference>
<dbReference type="PROSITE" id="PS51744">
    <property type="entry name" value="HC_PRO_CPD"/>
    <property type="match status" value="1"/>
</dbReference>
<evidence type="ECO:0000313" key="43">
    <source>
        <dbReference type="Proteomes" id="UP000201938"/>
    </source>
</evidence>
<keyword evidence="35" id="KW-1133">Transmembrane helix</keyword>
<comment type="catalytic activity">
    <reaction evidence="1">
        <text>Hydrolyzes glutaminyl bonds, and activity is further restricted by preferences for the amino acids in P6 - P1' that vary with the species of potyvirus, e.g. Glu-Xaa-Xaa-Tyr-Xaa-Gln-|-(Ser or Gly) for the enzyme from tobacco etch virus. The natural substrate is the viral polyprotein, but other proteins and oligopeptides containing the appropriate consensus sequence are also cleaved.</text>
        <dbReference type="EC" id="3.4.22.44"/>
    </reaction>
</comment>
<evidence type="ECO:0000256" key="10">
    <source>
        <dbReference type="ARBA" id="ARBA00022497"/>
    </source>
</evidence>
<dbReference type="PROSITE" id="PS51871">
    <property type="entry name" value="PV_P1_PRO"/>
    <property type="match status" value="1"/>
</dbReference>
<dbReference type="Pfam" id="PF00863">
    <property type="entry name" value="Peptidase_C4"/>
    <property type="match status" value="1"/>
</dbReference>
<keyword evidence="10" id="KW-1139">Helical capsid protein</keyword>
<dbReference type="InterPro" id="IPR001650">
    <property type="entry name" value="Helicase_C-like"/>
</dbReference>
<feature type="domain" description="Helicase ATP-binding" evidence="37">
    <location>
        <begin position="1231"/>
        <end position="1383"/>
    </location>
</feature>
<evidence type="ECO:0000256" key="8">
    <source>
        <dbReference type="ARBA" id="ARBA00022484"/>
    </source>
</evidence>
<dbReference type="InterPro" id="IPR039560">
    <property type="entry name" value="Potyvirid-P3"/>
</dbReference>
<evidence type="ECO:0000256" key="3">
    <source>
        <dbReference type="ARBA" id="ARBA00004147"/>
    </source>
</evidence>
<dbReference type="PRINTS" id="PR00966">
    <property type="entry name" value="NIAPOTYPTASE"/>
</dbReference>
<dbReference type="GO" id="GO:0016818">
    <property type="term" value="F:hydrolase activity, acting on acid anhydrides, in phosphorus-containing anhydrides"/>
    <property type="evidence" value="ECO:0007669"/>
    <property type="project" value="InterPro"/>
</dbReference>
<feature type="region of interest" description="Disordered" evidence="34">
    <location>
        <begin position="2814"/>
        <end position="2859"/>
    </location>
</feature>
<evidence type="ECO:0000256" key="17">
    <source>
        <dbReference type="ARBA" id="ARBA00022670"/>
    </source>
</evidence>
<evidence type="ECO:0000259" key="37">
    <source>
        <dbReference type="PROSITE" id="PS51192"/>
    </source>
</evidence>
<feature type="transmembrane region" description="Helical" evidence="35">
    <location>
        <begin position="1014"/>
        <end position="1035"/>
    </location>
</feature>
<dbReference type="InterPro" id="IPR013648">
    <property type="entry name" value="PP_Potyviridae"/>
</dbReference>
<feature type="domain" description="Peptidase S30" evidence="41">
    <location>
        <begin position="159"/>
        <end position="302"/>
    </location>
</feature>
<evidence type="ECO:0000256" key="25">
    <source>
        <dbReference type="ARBA" id="ARBA00022844"/>
    </source>
</evidence>
<feature type="domain" description="RdRp catalytic" evidence="36">
    <location>
        <begin position="2530"/>
        <end position="2654"/>
    </location>
</feature>
<evidence type="ECO:0000256" key="20">
    <source>
        <dbReference type="ARBA" id="ARBA00022741"/>
    </source>
</evidence>
<dbReference type="CDD" id="cd23175">
    <property type="entry name" value="ps-ssRNAv_Potyviridae_RdRp"/>
    <property type="match status" value="1"/>
</dbReference>
<dbReference type="EMBL" id="KF906523">
    <property type="protein sequence ID" value="AHU88030.1"/>
    <property type="molecule type" value="Genomic_RNA"/>
</dbReference>
<keyword evidence="12" id="KW-0597">Phosphoprotein</keyword>
<evidence type="ECO:0000256" key="13">
    <source>
        <dbReference type="ARBA" id="ARBA00022561"/>
    </source>
</evidence>
<dbReference type="Gene3D" id="2.40.10.10">
    <property type="entry name" value="Trypsin-like serine proteases"/>
    <property type="match status" value="2"/>
</dbReference>
<dbReference type="Pfam" id="PF00271">
    <property type="entry name" value="Helicase_C"/>
    <property type="match status" value="1"/>
</dbReference>
<evidence type="ECO:0000256" key="26">
    <source>
        <dbReference type="ARBA" id="ARBA00022953"/>
    </source>
</evidence>
<dbReference type="SUPFAM" id="SSF50494">
    <property type="entry name" value="Trypsin-like serine proteases"/>
    <property type="match status" value="1"/>
</dbReference>
<keyword evidence="11" id="KW-0191">Covalent protein-RNA linkage</keyword>
<dbReference type="SMART" id="SM00487">
    <property type="entry name" value="DEXDc"/>
    <property type="match status" value="1"/>
</dbReference>
<keyword evidence="25" id="KW-0946">Virion</keyword>
<dbReference type="InterPro" id="IPR001730">
    <property type="entry name" value="Potyv_NIa-pro_dom"/>
</dbReference>
<evidence type="ECO:0000256" key="19">
    <source>
        <dbReference type="ARBA" id="ARBA00022695"/>
    </source>
</evidence>
<dbReference type="GeneID" id="20712474"/>
<dbReference type="RefSeq" id="YP_009091808.1">
    <property type="nucleotide sequence ID" value="NC_025250.1"/>
</dbReference>
<keyword evidence="17" id="KW-0645">Protease</keyword>
<dbReference type="Pfam" id="PF08440">
    <property type="entry name" value="Poty_PP"/>
    <property type="match status" value="1"/>
</dbReference>
<comment type="catalytic activity">
    <reaction evidence="2">
        <text>Hydrolyzes a Gly-|-Gly bond at its own C-terminus, commonly in the sequence -Tyr-Xaa-Val-Gly-|-Gly, in the processing of the potyviral polyprotein.</text>
        <dbReference type="EC" id="3.4.22.45"/>
    </reaction>
</comment>
<dbReference type="KEGG" id="vg:20712474"/>
<dbReference type="GO" id="GO:0006351">
    <property type="term" value="P:DNA-templated transcription"/>
    <property type="evidence" value="ECO:0007669"/>
    <property type="project" value="InterPro"/>
</dbReference>
<comment type="function">
    <text evidence="31">Mediates the cap-independent, EIF4E-dependent translation of viral genomic RNAs. Binds to the cap-binding site of host EIF4E and thus interferes with the host EIF4E-dependent mRNA export and translation. VPg-RNA directly binds EIF4E and is a template for transcription. Also forms trimeric complexes with EIF4E-EIF4G, which are templates for translation.</text>
</comment>
<evidence type="ECO:0000256" key="11">
    <source>
        <dbReference type="ARBA" id="ARBA00022520"/>
    </source>
</evidence>
<dbReference type="PROSITE" id="PS51436">
    <property type="entry name" value="POTYVIRUS_NIA_PRO"/>
    <property type="match status" value="1"/>
</dbReference>
<feature type="domain" description="Peptidase C6" evidence="40">
    <location>
        <begin position="638"/>
        <end position="760"/>
    </location>
</feature>
<dbReference type="SUPFAM" id="SSF56672">
    <property type="entry name" value="DNA/RNA polymerases"/>
    <property type="match status" value="1"/>
</dbReference>
<evidence type="ECO:0000256" key="16">
    <source>
        <dbReference type="ARBA" id="ARBA00022632"/>
    </source>
</evidence>
<feature type="active site" description="For helper component proteinase activity" evidence="32">
    <location>
        <position position="719"/>
    </location>
</feature>
<keyword evidence="18" id="KW-0808">Transferase</keyword>
<evidence type="ECO:0000259" key="36">
    <source>
        <dbReference type="PROSITE" id="PS50507"/>
    </source>
</evidence>
<keyword evidence="35" id="KW-0812">Transmembrane</keyword>
<keyword evidence="9" id="KW-1036">Host cytoplasmic vesicle</keyword>
<dbReference type="PROSITE" id="PS51194">
    <property type="entry name" value="HELICASE_CTER"/>
    <property type="match status" value="1"/>
</dbReference>
<dbReference type="InterPro" id="IPR042308">
    <property type="entry name" value="HC_PRO_CPD_sf"/>
</dbReference>
<evidence type="ECO:0000256" key="33">
    <source>
        <dbReference type="RuleBase" id="RU003351"/>
    </source>
</evidence>
<dbReference type="GO" id="GO:0052170">
    <property type="term" value="P:symbiont-mediated suppression of host innate immune response"/>
    <property type="evidence" value="ECO:0007669"/>
    <property type="project" value="UniProtKB-KW"/>
</dbReference>
<keyword evidence="16" id="KW-1090">Inhibition of host innate immune response by virus</keyword>
<evidence type="ECO:0000256" key="12">
    <source>
        <dbReference type="ARBA" id="ARBA00022553"/>
    </source>
</evidence>
<dbReference type="InterPro" id="IPR043502">
    <property type="entry name" value="DNA/RNA_pol_sf"/>
</dbReference>
<evidence type="ECO:0000256" key="29">
    <source>
        <dbReference type="ARBA" id="ARBA00029422"/>
    </source>
</evidence>
<dbReference type="GO" id="GO:0003968">
    <property type="term" value="F:RNA-directed RNA polymerase activity"/>
    <property type="evidence" value="ECO:0007669"/>
    <property type="project" value="UniProtKB-KW"/>
</dbReference>
<dbReference type="Pfam" id="PF01577">
    <property type="entry name" value="Peptidase_S30"/>
    <property type="match status" value="1"/>
</dbReference>
<dbReference type="Pfam" id="PF00767">
    <property type="entry name" value="Poty_coat"/>
    <property type="match status" value="1"/>
</dbReference>
<keyword evidence="7" id="KW-0941">Suppressor of RNA silencing</keyword>
<dbReference type="PROSITE" id="PS51192">
    <property type="entry name" value="HELICASE_ATP_BIND_1"/>
    <property type="match status" value="1"/>
</dbReference>
<evidence type="ECO:0000259" key="40">
    <source>
        <dbReference type="PROSITE" id="PS51744"/>
    </source>
</evidence>
<evidence type="ECO:0000256" key="21">
    <source>
        <dbReference type="ARBA" id="ARBA00022801"/>
    </source>
</evidence>
<keyword evidence="20" id="KW-0547">Nucleotide-binding</keyword>
<dbReference type="GO" id="GO:0003723">
    <property type="term" value="F:RNA binding"/>
    <property type="evidence" value="ECO:0007669"/>
    <property type="project" value="InterPro"/>
</dbReference>
<keyword evidence="26" id="KW-0693">Viral RNA replication</keyword>
<evidence type="ECO:0000256" key="28">
    <source>
        <dbReference type="ARBA" id="ARBA00029405"/>
    </source>
</evidence>
<dbReference type="SMART" id="SM00490">
    <property type="entry name" value="HELICc"/>
    <property type="match status" value="1"/>
</dbReference>
<evidence type="ECO:0000256" key="5">
    <source>
        <dbReference type="ARBA" id="ARBA00006064"/>
    </source>
</evidence>
<sequence>MATTIQFGTFAPMVINYNQACKDGACSIRAEQMAKGIAPSAPPAKPAFDLTEEVFKMRPQLKERTEMGIVRIRKGVLTYKPKGLKYKYVREGTQNTRPRDPCHMEKETIPWPANIMEVSSISIGGGPAPSTTTSPVNSGRKPTATSRKQTRKVATPRTTLTPSNIDKLIQTISNIARRKGTIIEIVERRTTKCAYSHTRKGKLLRVETLHHKKKIRMVDVHIDSWARKLIQLMHKTRGAARKWNTRELTAGDSGLVIPQSNLIGRAMRKMDNLFIVRGTLKGQPIDARLKVHKNNIKNVVHYSNVAGKFWQGFDKSFQREREPVTSHTCESNFDVTRCGEVAAIICQALFPCGKITCNKCARDFESLTDSERLEKVGSRIRAAQDKIHEEYHEFTHTASTLRSVIRGSHAEVGEYELLTSVQKLIMHRKNAPFTHVLRASELSVKGQAMSKDEITELQAALLEIARYLNNRTENIETGSLHSFRNKISAKAHINPALMCDNQLDKNGNFVWGERGRHAKRFLVNFFDKIEPTRGYSEFVVRRNPNGSRRLAISNLIVSTNFETFREQIDGEQITNVGLTNACVSKINNNYEYTCCCVTHEDGRPVQSDFKMPTKNHLIVGNTGDPKYVDLPTDISANLYIAKEGYCYVNIFMAMLVNVNEADAKDFTKMTRDTVIARLGKWPSMTDVATACYFLATFFPDVLNAELPRILVDHETKTMHVLDSFGSKDTGFHILKANTVKQILKFASNALDSEMKHYLVGGRLDIAQGDAVRLLIRGIYRPPILKEILTEEPHLIILGLISPSVVIEMHRSGALEEAVKTYVSIDTRTAAIFEFINQMAQQCTRAQALREQHAIIERNAKELIELLNSSEGRHISTQMAMAFLICIDHRRDCDKNLVELGFTSIRSRSIELLEKNYKQELEASWRELSWLEKFYAIRQSYARPVFTVESSKQSTRVDFTPPSMELSKRYFIHCREALHRAAHTACAKVKGTLDRQRKRIRDKCFSVVNYLLADLIRLVNILAVISIMLTIFQVLYEYTLMHRREKARLAELEFNANTKQLNKLYKLWMLEHEEPPTEEEFKEYITKHNPVVAKWLQDSEPDTMVVHQVKQHSCQQLEKVVAFVALVMMMFDAERSDCVYRTLNKFKGIMGSIDSGVFHQSIDDMRREAEDKLKTIDFVIDTDAVAPSPLTDTTFQTWWNGNIERNNTIPHYRCEGKFLEFTRATAASIAHEIAHSDISDYLIRGAVGSGKSTGLPFNLQQRGHVLLIEPTRPLVENVFKQLQGEPFYLRPTMRMRGNSVFGSSPVTIMTSGFALHYLAHNITRIEEYKFIIFDECHVNDSSAMAFRSLLHEFKFSGKVLKVSATPPGRETEFTTQHPVKIITEESLSYEQFARNQGTDVNSDVVKHGHNILVYVPSYNAVDTLSELLTKRGFSVTKVDGRTMKSGNVQIRTHGTEAKKHFVVATNIIENGVTLDIDVVVDFGTKIVATLDSGDRAIRYQQVSISYGERIQRLGRVGRFKEGTALRIGHTEKGLQEIPVMIATEAALYCFLYGLPVMTHNVDTSIIGNCTLRQVRTMSKFELPLHYTCNLVRYDGTMHPAIHSTLKRFILNDAEILLNKQALPYIASRNWLTAGMYDRLGFRNDLPPATQVPFWCKDVPEQMHERIWEAITTYKSDVAIQPMTSHSACKIAYTLRTDYTAIERTIAAIDQLIADEQTKKAYFTAATEHSLQSSKFSLQTIITAVRTRYATDHTGENIRILQNAKAQILDFKNLNTQADLSGMDDEQLTSKVKAYKHLEHVHHQGRDLVKSLGLKGRWNRALAAHDLLITVGVAAGCGWMLYEWFMSTLKKPVFHQAKGKRQAQKLKFRESRDKKVGYVVEADDKTIEHFFGEAYTKKGKTKGSSKTRGMGTKNRKFTNMYGYDPADYSFVRFVDPLTGYVIEDSPYTDINLIQEEFTRERLRMLGEDEIEMQHMQSQNTIQAYFIKNLATDALKVDLTPHRPLAVGNNSNSIAGFPERENELRQTGHPIIVPATQIPKMRVDTVSHESKSLFRGLRDYNPIASMICHLTNTTTETSLHGVGYGSLIITNKHLFRENNGELVIRSRHGEFIIRNTCTIKMKPVPQCDLVVLQMPKDFPPFPQRLIFRHPIEGEGICMVGSNFQNKSITSTISESSKTYPLPQSKFWKHWISTTNGQCGLPLVSTRDGNIVGIHSLASFNSSVNYYAVIHADFQKTYLDDLDAIAWQQHWKYNPNEICWGGLKLQSSQPDSTFRISKLINDLDEHVAVHEQAGIHRWVGDVVQGNLQLVASSTSQLVTKHSVEGKCPLFEVYLQTHEREREFFTPLLGAYGKSRLNREAFIKDIMKYSKPTVVGDVDHELFQQALEGTLIMLKRVGMDTCNYITDTEEIISSLNMKSAVGAQYTGKKRDYFSGMTDEQKDELLMKSCLRLFKGEKGLWNGSLKAELRPMEKVNMNKTRVFTAAPLDTLLGGKVCVDDFNNKFYSLNLSAPWSVGMTKFHKGWDTLLNALPDGWLYCDADGSQFDSSLTPYLINAVLELRMNFMEGWDIGEVMLRNLYTEIIYTPILTPDGSVIKKCKGNNSGQPSTVVDNTLMVILAMRYALLAEGIPNGKQDDICRYFVNGDDLIIAVAPEHEGLYDGMQARFAQLGLNYDFSSRTRNKTELWFMSHQGVLRDGIFIPKLERERVVSILEWSRSAIPEHRLEAICAAMVEAWGYDDLVHEIRKFYAWVLEQAPYNELAQQGKAPYISEVALKSLYTSEEATESEIQRYLSACLDFYLNSEEDHTVFHQGDKIDAGSSLRKDKEAVPATGGGDAGEHNRQIPGNQQVSKPDRDVNVGTSGTFPVPRIKTMTSKMRMPRVRGKTALNLDHLLLYVPDQLDLSNTRATQKQFDYWYDNVSREYEVDDSKMQILLNGLMVWCIENGTSPNIAGEWVMMDGTEQVTFPIKPLLEYAQPTFRQIMAHFSNVAEAYIEMRNMKEPYMPRYGRMRNLNDMSLARYAFDFYEITSKTPSRAREAHMQMKAAALHGSVSNMFGLDGNVATTSENTERHTASDVSNNMHSLLGMRM</sequence>
<keyword evidence="14" id="KW-1048">Host nucleus</keyword>
<evidence type="ECO:0000256" key="14">
    <source>
        <dbReference type="ARBA" id="ARBA00022562"/>
    </source>
</evidence>
<dbReference type="InterPro" id="IPR001205">
    <property type="entry name" value="RNA-dir_pol_C"/>
</dbReference>
<evidence type="ECO:0000259" key="41">
    <source>
        <dbReference type="PROSITE" id="PS51871"/>
    </source>
</evidence>
<evidence type="ECO:0000256" key="15">
    <source>
        <dbReference type="ARBA" id="ARBA00022581"/>
    </source>
</evidence>
<dbReference type="Pfam" id="PF00270">
    <property type="entry name" value="DEAD"/>
    <property type="match status" value="1"/>
</dbReference>
<keyword evidence="43" id="KW-1185">Reference proteome</keyword>
<feature type="active site" description="For helper component proteinase activity" evidence="32">
    <location>
        <position position="646"/>
    </location>
</feature>
<dbReference type="InterPro" id="IPR007094">
    <property type="entry name" value="RNA-dir_pol_PSvirus"/>
</dbReference>
<evidence type="ECO:0000259" key="38">
    <source>
        <dbReference type="PROSITE" id="PS51194"/>
    </source>
</evidence>
<keyword evidence="22" id="KW-0347">Helicase</keyword>
<feature type="domain" description="Peptidase C4" evidence="39">
    <location>
        <begin position="2047"/>
        <end position="2263"/>
    </location>
</feature>
<feature type="transmembrane region" description="Helical" evidence="35">
    <location>
        <begin position="1299"/>
        <end position="1318"/>
    </location>
</feature>
<dbReference type="Gene3D" id="3.30.70.270">
    <property type="match status" value="1"/>
</dbReference>
<keyword evidence="35" id="KW-0472">Membrane</keyword>
<dbReference type="PANTHER" id="PTHR43519:SF1">
    <property type="entry name" value="ATP-DEPENDENT RNA HELICASE HRPB"/>
    <property type="match status" value="1"/>
</dbReference>
<organism evidence="42 43">
    <name type="scientific">Vanilla distortion mosaic virus</name>
    <dbReference type="NCBI Taxonomy" id="326202"/>
    <lineage>
        <taxon>Viruses</taxon>
        <taxon>Riboviria</taxon>
        <taxon>Orthornavirae</taxon>
        <taxon>Pisuviricota</taxon>
        <taxon>Stelpaviricetes</taxon>
        <taxon>Patatavirales</taxon>
        <taxon>Potyviridae</taxon>
        <taxon>Potyvirus</taxon>
        <taxon>Potyvirus vanillae</taxon>
    </lineage>
</organism>
<reference evidence="42 43" key="1">
    <citation type="journal article" date="2014" name="Arch. Virol.">
        <title>Genome sequence of vanilla distortion mosaic virus infecting Coriandrum sativum.</title>
        <authorList>
            <person name="Adams I.P."/>
            <person name="Rai S."/>
            <person name="Deka M."/>
            <person name="Harju V."/>
            <person name="Hodges T."/>
            <person name="Hayward G."/>
            <person name="Skelton A."/>
            <person name="Fox A."/>
            <person name="Boonham N."/>
        </authorList>
    </citation>
    <scope>NUCLEOTIDE SEQUENCE [LARGE SCALE GENOMIC DNA]</scope>
    <source>
        <strain evidence="42">VDMV-Cor</strain>
    </source>
</reference>
<dbReference type="Gene3D" id="3.90.70.150">
    <property type="entry name" value="Helper component proteinase"/>
    <property type="match status" value="1"/>
</dbReference>
<dbReference type="GO" id="GO:0004197">
    <property type="term" value="F:cysteine-type endopeptidase activity"/>
    <property type="evidence" value="ECO:0007669"/>
    <property type="project" value="InterPro"/>
</dbReference>
<dbReference type="InterPro" id="IPR002540">
    <property type="entry name" value="Pept_S30_P1_potyvir"/>
</dbReference>
<evidence type="ECO:0000256" key="18">
    <source>
        <dbReference type="ARBA" id="ARBA00022679"/>
    </source>
</evidence>
<dbReference type="PANTHER" id="PTHR43519">
    <property type="entry name" value="ATP-DEPENDENT RNA HELICASE HRPB"/>
    <property type="match status" value="1"/>
</dbReference>
<comment type="function">
    <text evidence="28">Involved in aphid transmission, cell-to-cell and systemis movement, encapsidation of the viral RNA and in the regulation of viral RNA amplification.</text>
</comment>
<protein>
    <recommendedName>
        <fullName evidence="6">Genome polyprotein</fullName>
    </recommendedName>
</protein>
<feature type="domain" description="Helicase C-terminal" evidence="38">
    <location>
        <begin position="1398"/>
        <end position="1561"/>
    </location>
</feature>
<dbReference type="Pfam" id="PF00851">
    <property type="entry name" value="Peptidase_C6"/>
    <property type="match status" value="1"/>
</dbReference>
<evidence type="ECO:0000256" key="35">
    <source>
        <dbReference type="SAM" id="Phobius"/>
    </source>
</evidence>
<dbReference type="Proteomes" id="UP000201938">
    <property type="component" value="Segment"/>
</dbReference>
<evidence type="ECO:0000256" key="30">
    <source>
        <dbReference type="ARBA" id="ARBA00034108"/>
    </source>
</evidence>
<dbReference type="PROSITE" id="PS50507">
    <property type="entry name" value="RDRP_SSRNA_POS"/>
    <property type="match status" value="1"/>
</dbReference>
<evidence type="ECO:0000256" key="7">
    <source>
        <dbReference type="ARBA" id="ARBA00022463"/>
    </source>
</evidence>
<dbReference type="InterPro" id="IPR011545">
    <property type="entry name" value="DEAD/DEAH_box_helicase_dom"/>
</dbReference>
<proteinExistence type="inferred from homology"/>
<dbReference type="Pfam" id="PF13608">
    <property type="entry name" value="Potyvirid-P3"/>
    <property type="match status" value="1"/>
</dbReference>
<dbReference type="InterPro" id="IPR031159">
    <property type="entry name" value="HC_PRO_CPD_dom"/>
</dbReference>
<evidence type="ECO:0000256" key="22">
    <source>
        <dbReference type="ARBA" id="ARBA00022806"/>
    </source>
</evidence>